<reference evidence="2" key="1">
    <citation type="submission" date="2015-06" db="EMBL/GenBank/DDBJ databases">
        <authorList>
            <person name="Bertelli C."/>
        </authorList>
    </citation>
    <scope>NUCLEOTIDE SEQUENCE [LARGE SCALE GENOMIC DNA]</scope>
    <source>
        <strain evidence="2">CRIB-30</strain>
    </source>
</reference>
<proteinExistence type="predicted"/>
<sequence length="54" mass="6073">MAKILWLLEGQPLMNTPMVVEDFKRVAFISLRVLGSISNPLHLGEGRDFDAFQA</sequence>
<evidence type="ECO:0000313" key="2">
    <source>
        <dbReference type="Proteomes" id="UP000220251"/>
    </source>
</evidence>
<dbReference type="Proteomes" id="UP000220251">
    <property type="component" value="Unassembled WGS sequence"/>
</dbReference>
<dbReference type="EMBL" id="CWGJ01000010">
    <property type="protein sequence ID" value="CRX37901.1"/>
    <property type="molecule type" value="Genomic_DNA"/>
</dbReference>
<gene>
    <name evidence="1" type="ORF">ELAC_0546</name>
</gene>
<organism evidence="1 2">
    <name type="scientific">Estrella lausannensis</name>
    <dbReference type="NCBI Taxonomy" id="483423"/>
    <lineage>
        <taxon>Bacteria</taxon>
        <taxon>Pseudomonadati</taxon>
        <taxon>Chlamydiota</taxon>
        <taxon>Chlamydiia</taxon>
        <taxon>Parachlamydiales</taxon>
        <taxon>Candidatus Criblamydiaceae</taxon>
        <taxon>Estrella</taxon>
    </lineage>
</organism>
<name>A0A0H5DNI6_9BACT</name>
<dbReference type="AlphaFoldDB" id="A0A0H5DNI6"/>
<keyword evidence="2" id="KW-1185">Reference proteome</keyword>
<protein>
    <submittedName>
        <fullName evidence="1">Uncharacterized protein</fullName>
    </submittedName>
</protein>
<accession>A0A0H5DNI6</accession>
<evidence type="ECO:0000313" key="1">
    <source>
        <dbReference type="EMBL" id="CRX37901.1"/>
    </source>
</evidence>